<protein>
    <recommendedName>
        <fullName evidence="1">RNA-directed DNA polymerase</fullName>
        <ecNumber evidence="1">2.7.7.49</ecNumber>
    </recommendedName>
</protein>
<evidence type="ECO:0000256" key="7">
    <source>
        <dbReference type="ARBA" id="ARBA00022759"/>
    </source>
</evidence>
<dbReference type="PANTHER" id="PTHR37984">
    <property type="entry name" value="PROTEIN CBG26694"/>
    <property type="match status" value="1"/>
</dbReference>
<evidence type="ECO:0000256" key="5">
    <source>
        <dbReference type="ARBA" id="ARBA00022722"/>
    </source>
</evidence>
<dbReference type="SMART" id="SM00343">
    <property type="entry name" value="ZnF_C2HC"/>
    <property type="match status" value="1"/>
</dbReference>
<keyword evidence="7" id="KW-0255">Endonuclease</keyword>
<dbReference type="Gene3D" id="1.10.340.70">
    <property type="match status" value="1"/>
</dbReference>
<dbReference type="InterPro" id="IPR043128">
    <property type="entry name" value="Rev_trsase/Diguanyl_cyclase"/>
</dbReference>
<evidence type="ECO:0000256" key="4">
    <source>
        <dbReference type="ARBA" id="ARBA00022695"/>
    </source>
</evidence>
<keyword evidence="2" id="KW-0645">Protease</keyword>
<dbReference type="Gene3D" id="3.30.70.270">
    <property type="match status" value="2"/>
</dbReference>
<proteinExistence type="predicted"/>
<dbReference type="CDD" id="cd01647">
    <property type="entry name" value="RT_LTR"/>
    <property type="match status" value="1"/>
</dbReference>
<dbReference type="GO" id="GO:0003964">
    <property type="term" value="F:RNA-directed DNA polymerase activity"/>
    <property type="evidence" value="ECO:0007669"/>
    <property type="project" value="UniProtKB-KW"/>
</dbReference>
<keyword evidence="3" id="KW-0808">Transferase</keyword>
<dbReference type="GO" id="GO:0006508">
    <property type="term" value="P:proteolysis"/>
    <property type="evidence" value="ECO:0007669"/>
    <property type="project" value="UniProtKB-KW"/>
</dbReference>
<dbReference type="InterPro" id="IPR050951">
    <property type="entry name" value="Retrovirus_Pol_polyprotein"/>
</dbReference>
<dbReference type="CDD" id="cd09274">
    <property type="entry name" value="RNase_HI_RT_Ty3"/>
    <property type="match status" value="1"/>
</dbReference>
<keyword evidence="11" id="KW-0862">Zinc</keyword>
<dbReference type="SUPFAM" id="SSF50630">
    <property type="entry name" value="Acid proteases"/>
    <property type="match status" value="1"/>
</dbReference>
<feature type="domain" description="CCHC-type" evidence="13">
    <location>
        <begin position="80"/>
        <end position="95"/>
    </location>
</feature>
<dbReference type="Pfam" id="PF17921">
    <property type="entry name" value="Integrase_H2C2"/>
    <property type="match status" value="1"/>
</dbReference>
<keyword evidence="11" id="KW-0479">Metal-binding</keyword>
<evidence type="ECO:0000256" key="10">
    <source>
        <dbReference type="ARBA" id="ARBA00023268"/>
    </source>
</evidence>
<evidence type="ECO:0000313" key="15">
    <source>
        <dbReference type="Proteomes" id="UP000076858"/>
    </source>
</evidence>
<dbReference type="GO" id="GO:0004190">
    <property type="term" value="F:aspartic-type endopeptidase activity"/>
    <property type="evidence" value="ECO:0007669"/>
    <property type="project" value="UniProtKB-KW"/>
</dbReference>
<keyword evidence="8" id="KW-0695">RNA-directed DNA polymerase</keyword>
<dbReference type="InterPro" id="IPR041577">
    <property type="entry name" value="RT_RNaseH_2"/>
</dbReference>
<dbReference type="OrthoDB" id="10037266at2759"/>
<dbReference type="InterPro" id="IPR001878">
    <property type="entry name" value="Znf_CCHC"/>
</dbReference>
<dbReference type="Proteomes" id="UP000076858">
    <property type="component" value="Unassembled WGS sequence"/>
</dbReference>
<evidence type="ECO:0000256" key="1">
    <source>
        <dbReference type="ARBA" id="ARBA00012493"/>
    </source>
</evidence>
<keyword evidence="6" id="KW-0064">Aspartyl protease</keyword>
<dbReference type="SUPFAM" id="SSF56672">
    <property type="entry name" value="DNA/RNA polymerases"/>
    <property type="match status" value="1"/>
</dbReference>
<dbReference type="EMBL" id="LRGB01003275">
    <property type="protein sequence ID" value="KZS03393.1"/>
    <property type="molecule type" value="Genomic_DNA"/>
</dbReference>
<dbReference type="SUPFAM" id="SSF57756">
    <property type="entry name" value="Retrovirus zinc finger-like domains"/>
    <property type="match status" value="1"/>
</dbReference>
<gene>
    <name evidence="14" type="ORF">APZ42_033842</name>
</gene>
<feature type="compositionally biased region" description="Basic and acidic residues" evidence="12">
    <location>
        <begin position="1"/>
        <end position="13"/>
    </location>
</feature>
<reference evidence="14 15" key="1">
    <citation type="submission" date="2016-03" db="EMBL/GenBank/DDBJ databases">
        <title>EvidentialGene: Evidence-directed Construction of Genes on Genomes.</title>
        <authorList>
            <person name="Gilbert D.G."/>
            <person name="Choi J.-H."/>
            <person name="Mockaitis K."/>
            <person name="Colbourne J."/>
            <person name="Pfrender M."/>
        </authorList>
    </citation>
    <scope>NUCLEOTIDE SEQUENCE [LARGE SCALE GENOMIC DNA]</scope>
    <source>
        <strain evidence="14 15">Xinb3</strain>
        <tissue evidence="14">Complete organism</tissue>
    </source>
</reference>
<dbReference type="PROSITE" id="PS50158">
    <property type="entry name" value="ZF_CCHC"/>
    <property type="match status" value="1"/>
</dbReference>
<dbReference type="FunFam" id="1.10.340.70:FF:000001">
    <property type="entry name" value="Retrovirus-related Pol polyprotein from transposon gypsy-like Protein"/>
    <property type="match status" value="1"/>
</dbReference>
<name>A0A164KML9_9CRUS</name>
<keyword evidence="7" id="KW-0378">Hydrolase</keyword>
<feature type="region of interest" description="Disordered" evidence="12">
    <location>
        <begin position="42"/>
        <end position="75"/>
    </location>
</feature>
<keyword evidence="5" id="KW-0540">Nuclease</keyword>
<feature type="region of interest" description="Disordered" evidence="12">
    <location>
        <begin position="1"/>
        <end position="29"/>
    </location>
</feature>
<dbReference type="InterPro" id="IPR021109">
    <property type="entry name" value="Peptidase_aspartic_dom_sf"/>
</dbReference>
<dbReference type="Pfam" id="PF13975">
    <property type="entry name" value="gag-asp_proteas"/>
    <property type="match status" value="1"/>
</dbReference>
<dbReference type="CDD" id="cd00303">
    <property type="entry name" value="retropepsin_like"/>
    <property type="match status" value="1"/>
</dbReference>
<dbReference type="GO" id="GO:0004519">
    <property type="term" value="F:endonuclease activity"/>
    <property type="evidence" value="ECO:0007669"/>
    <property type="project" value="UniProtKB-KW"/>
</dbReference>
<evidence type="ECO:0000256" key="11">
    <source>
        <dbReference type="PROSITE-ProRule" id="PRU00047"/>
    </source>
</evidence>
<keyword evidence="9" id="KW-0238">DNA-binding</keyword>
<dbReference type="InterPro" id="IPR000477">
    <property type="entry name" value="RT_dom"/>
</dbReference>
<dbReference type="Gene3D" id="2.40.70.10">
    <property type="entry name" value="Acid Proteases"/>
    <property type="match status" value="1"/>
</dbReference>
<dbReference type="GO" id="GO:0008270">
    <property type="term" value="F:zinc ion binding"/>
    <property type="evidence" value="ECO:0007669"/>
    <property type="project" value="UniProtKB-KW"/>
</dbReference>
<dbReference type="PANTHER" id="PTHR37984:SF5">
    <property type="entry name" value="PROTEIN NYNRIN-LIKE"/>
    <property type="match status" value="1"/>
</dbReference>
<dbReference type="Pfam" id="PF00078">
    <property type="entry name" value="RVT_1"/>
    <property type="match status" value="1"/>
</dbReference>
<dbReference type="Gene3D" id="4.10.60.10">
    <property type="entry name" value="Zinc finger, CCHC-type"/>
    <property type="match status" value="1"/>
</dbReference>
<evidence type="ECO:0000259" key="13">
    <source>
        <dbReference type="PROSITE" id="PS50158"/>
    </source>
</evidence>
<dbReference type="FunFam" id="3.10.20.370:FF:000001">
    <property type="entry name" value="Retrovirus-related Pol polyprotein from transposon 17.6-like protein"/>
    <property type="match status" value="1"/>
</dbReference>
<keyword evidence="15" id="KW-1185">Reference proteome</keyword>
<dbReference type="InterPro" id="IPR043502">
    <property type="entry name" value="DNA/RNA_pol_sf"/>
</dbReference>
<evidence type="ECO:0000313" key="14">
    <source>
        <dbReference type="EMBL" id="KZS03393.1"/>
    </source>
</evidence>
<evidence type="ECO:0000256" key="8">
    <source>
        <dbReference type="ARBA" id="ARBA00022918"/>
    </source>
</evidence>
<feature type="compositionally biased region" description="Basic residues" evidence="12">
    <location>
        <begin position="44"/>
        <end position="53"/>
    </location>
</feature>
<sequence length="898" mass="101236">MLAEEREREEETRVAAATSRDNEEPSLKQLLDVVQQLQGEIVAMKKRGGRKGRSRADNGTTQSQNEATPPQRTADGRPICFYCKAEGHIKRYCPKKKEDDDRRNNTTVAMISTSDEEDDKEIPLLQIDAGQLLTEEVTIGTNDTEKKTEAVIDTVAAVSIISPKLTAEMALEFKTWGGPQIVMVNGQRTPPLGRVELTITIGTTTVQAKVLVLQMGGINLLLGNDVLRRFKKLEIEYGKGKPKMRFGDLPVRMAIEDETPTPATKIVAKSGARIPARSMAAVEIEQIEATKPTVDGCPWMIEPATNRTSGPTPGRAQMPGDRTTVWVMKKNLENRSVYIHKKMVLGHRTEVAGIDTEIHATGRANGPRTLNTELDKGTTNILDFTPSINQELLAEERYEFEYTLRDNSDCFAREGERLGRCNVAEHEIQLTPNARPIYQTQRPASWKEQAIHKELTLDMLKKGVIEEATRPWSTRTLLIQKKDGSWRFCLDFRPLNNVTILSRTCRRGTGRSRSTSRIGLKPLSITADGLFEFKVMPFGLTNAPATFQRMMDVVLAGIKWNSCLVYLDDIVVFAPTVSQHLERLGEGISPDPEKISAVRDFPVPRNVKEVQSFLGLCSYYRRFVPNFAVVARPLSNMTKKNQRFSWGEEHQRSFEAMKTILISPPTLAHPRYDLPMEIHCDASNYGVGAVLVQKHGDEEHVIAYASRLLSDPEINYSVSEKERLALVWSVRKFRSYIWGLKIRDGSSFYLLAIEETGFVWEACAKEKEIPLLNVTVVAGAMDIGSDQRESLWWEGILRGMKDTAPTLRIKKLIQPHELRGDVLYRHRIRAGVVSYQLCLPKSLVEQVLLACHSDVTVGHLGVTCTTYKIQQRYYWPGMRRQITRFYSLKKSSTSLYGI</sequence>
<dbReference type="InterPro" id="IPR041588">
    <property type="entry name" value="Integrase_H2C2"/>
</dbReference>
<evidence type="ECO:0000256" key="12">
    <source>
        <dbReference type="SAM" id="MobiDB-lite"/>
    </source>
</evidence>
<keyword evidence="10" id="KW-0511">Multifunctional enzyme</keyword>
<dbReference type="FunFam" id="3.30.70.270:FF:000020">
    <property type="entry name" value="Transposon Tf2-6 polyprotein-like Protein"/>
    <property type="match status" value="1"/>
</dbReference>
<accession>A0A164KML9</accession>
<evidence type="ECO:0000256" key="6">
    <source>
        <dbReference type="ARBA" id="ARBA00022750"/>
    </source>
</evidence>
<dbReference type="Pfam" id="PF17919">
    <property type="entry name" value="RT_RNaseH_2"/>
    <property type="match status" value="1"/>
</dbReference>
<evidence type="ECO:0000256" key="3">
    <source>
        <dbReference type="ARBA" id="ARBA00022679"/>
    </source>
</evidence>
<dbReference type="STRING" id="35525.A0A164KML9"/>
<evidence type="ECO:0000256" key="2">
    <source>
        <dbReference type="ARBA" id="ARBA00022670"/>
    </source>
</evidence>
<dbReference type="EC" id="2.7.7.49" evidence="1"/>
<feature type="compositionally biased region" description="Polar residues" evidence="12">
    <location>
        <begin position="57"/>
        <end position="71"/>
    </location>
</feature>
<keyword evidence="4" id="KW-0548">Nucleotidyltransferase</keyword>
<dbReference type="GO" id="GO:0003677">
    <property type="term" value="F:DNA binding"/>
    <property type="evidence" value="ECO:0007669"/>
    <property type="project" value="UniProtKB-KW"/>
</dbReference>
<keyword evidence="11" id="KW-0863">Zinc-finger</keyword>
<dbReference type="Gene3D" id="3.10.10.10">
    <property type="entry name" value="HIV Type 1 Reverse Transcriptase, subunit A, domain 1"/>
    <property type="match status" value="1"/>
</dbReference>
<organism evidence="14 15">
    <name type="scientific">Daphnia magna</name>
    <dbReference type="NCBI Taxonomy" id="35525"/>
    <lineage>
        <taxon>Eukaryota</taxon>
        <taxon>Metazoa</taxon>
        <taxon>Ecdysozoa</taxon>
        <taxon>Arthropoda</taxon>
        <taxon>Crustacea</taxon>
        <taxon>Branchiopoda</taxon>
        <taxon>Diplostraca</taxon>
        <taxon>Cladocera</taxon>
        <taxon>Anomopoda</taxon>
        <taxon>Daphniidae</taxon>
        <taxon>Daphnia</taxon>
    </lineage>
</organism>
<comment type="caution">
    <text evidence="14">The sequence shown here is derived from an EMBL/GenBank/DDBJ whole genome shotgun (WGS) entry which is preliminary data.</text>
</comment>
<evidence type="ECO:0000256" key="9">
    <source>
        <dbReference type="ARBA" id="ARBA00023125"/>
    </source>
</evidence>
<dbReference type="AlphaFoldDB" id="A0A164KML9"/>
<dbReference type="InterPro" id="IPR036875">
    <property type="entry name" value="Znf_CCHC_sf"/>
</dbReference>